<feature type="transmembrane region" description="Helical" evidence="1">
    <location>
        <begin position="120"/>
        <end position="139"/>
    </location>
</feature>
<feature type="transmembrane region" description="Helical" evidence="1">
    <location>
        <begin position="46"/>
        <end position="67"/>
    </location>
</feature>
<keyword evidence="1" id="KW-0472">Membrane</keyword>
<dbReference type="RefSeq" id="WP_377144164.1">
    <property type="nucleotide sequence ID" value="NZ_JBHTIA010000012.1"/>
</dbReference>
<dbReference type="Proteomes" id="UP001597073">
    <property type="component" value="Unassembled WGS sequence"/>
</dbReference>
<proteinExistence type="predicted"/>
<dbReference type="EMBL" id="JBHTIA010000012">
    <property type="protein sequence ID" value="MFD0766345.1"/>
    <property type="molecule type" value="Genomic_DNA"/>
</dbReference>
<accession>A0ABW2ZJC1</accession>
<reference evidence="3" key="1">
    <citation type="journal article" date="2019" name="Int. J. Syst. Evol. Microbiol.">
        <title>The Global Catalogue of Microorganisms (GCM) 10K type strain sequencing project: providing services to taxonomists for standard genome sequencing and annotation.</title>
        <authorList>
            <consortium name="The Broad Institute Genomics Platform"/>
            <consortium name="The Broad Institute Genome Sequencing Center for Infectious Disease"/>
            <person name="Wu L."/>
            <person name="Ma J."/>
        </authorList>
    </citation>
    <scope>NUCLEOTIDE SEQUENCE [LARGE SCALE GENOMIC DNA]</scope>
    <source>
        <strain evidence="3">CCUG 60742</strain>
    </source>
</reference>
<sequence length="153" mass="17360">MNAYKFFLEFHSGLRYVVFVMLVIAIIRAFAYWTGKKVYSEGNRKFNLFTMISVHTQILLGLVLYFLSPNVRFGGGVMKDATARYWTVEHITMMLIAMILITIGHSKSKKAVLPEAKHKAIAVFYTIAFAIIVVAIVLMTKDVPGRTFFGMSH</sequence>
<name>A0ABW2ZJC1_9SPHI</name>
<gene>
    <name evidence="2" type="ORF">ACFQZI_15900</name>
</gene>
<protein>
    <submittedName>
        <fullName evidence="2">Cytochrome B</fullName>
    </submittedName>
</protein>
<evidence type="ECO:0000313" key="3">
    <source>
        <dbReference type="Proteomes" id="UP001597073"/>
    </source>
</evidence>
<keyword evidence="3" id="KW-1185">Reference proteome</keyword>
<evidence type="ECO:0000313" key="2">
    <source>
        <dbReference type="EMBL" id="MFD0766345.1"/>
    </source>
</evidence>
<keyword evidence="1" id="KW-1133">Transmembrane helix</keyword>
<feature type="transmembrane region" description="Helical" evidence="1">
    <location>
        <begin position="14"/>
        <end position="34"/>
    </location>
</feature>
<comment type="caution">
    <text evidence="2">The sequence shown here is derived from an EMBL/GenBank/DDBJ whole genome shotgun (WGS) entry which is preliminary data.</text>
</comment>
<organism evidence="2 3">
    <name type="scientific">Mucilaginibacter lutimaris</name>
    <dbReference type="NCBI Taxonomy" id="931629"/>
    <lineage>
        <taxon>Bacteria</taxon>
        <taxon>Pseudomonadati</taxon>
        <taxon>Bacteroidota</taxon>
        <taxon>Sphingobacteriia</taxon>
        <taxon>Sphingobacteriales</taxon>
        <taxon>Sphingobacteriaceae</taxon>
        <taxon>Mucilaginibacter</taxon>
    </lineage>
</organism>
<feature type="transmembrane region" description="Helical" evidence="1">
    <location>
        <begin position="87"/>
        <end position="108"/>
    </location>
</feature>
<evidence type="ECO:0000256" key="1">
    <source>
        <dbReference type="SAM" id="Phobius"/>
    </source>
</evidence>
<keyword evidence="1" id="KW-0812">Transmembrane</keyword>